<keyword evidence="6" id="KW-1185">Reference proteome</keyword>
<dbReference type="Pfam" id="PF20114">
    <property type="entry name" value="DUF6504"/>
    <property type="match status" value="1"/>
</dbReference>
<dbReference type="PANTHER" id="PTHR35369">
    <property type="entry name" value="BLR3025 PROTEIN-RELATED"/>
    <property type="match status" value="1"/>
</dbReference>
<dbReference type="InterPro" id="IPR043502">
    <property type="entry name" value="DNA/RNA_pol_sf"/>
</dbReference>
<evidence type="ECO:0000256" key="2">
    <source>
        <dbReference type="SAM" id="MobiDB-lite"/>
    </source>
</evidence>
<sequence length="509" mass="55386">MGRILCAWSPTWAIANWRRRNPSDSPASPFALVETVKAARRLAAVDLAAARLKLHPGQKATDAKALVPELAVAEAEPQADAEALTALVDWCVRFSPAVAADAPDGLFLDVGGVAHLWGGEAQMLADFQARLLANGLPFRACIADTPGAAWALAHFAADQTIAAPGDQAGRLASLPPAALRLDPEAAAQIERLGFRRIGQLMEIPRAPLGRRFGAETLNRLDQALGRSREALAFRRPPTPWFARLAFAEPISAPEDMARVAVDISAKLCARLEAAGQGARRFELAYHRLDGKALTAAVGLSLAGHDAKRLGKLFAPKLEVLDPGFGIEVATLAAHEVERISGRQGRLDAARAPAVEDGLAPLVDRLTNRLGEDRVWRAAPAESHVPELSAARARPLDPKPAGARPWDPETPRPMRLFRRPEPLEAVIALTPDDPPSQFRWRGQLHRVRRAEGPERIGEEWWKAEIADVSVAHVRDYYRVEDAEGGRFWLFRAGLLDAEAPPKWWLHGLFG</sequence>
<dbReference type="SUPFAM" id="SSF56672">
    <property type="entry name" value="DNA/RNA polymerases"/>
    <property type="match status" value="1"/>
</dbReference>
<evidence type="ECO:0000313" key="5">
    <source>
        <dbReference type="EMBL" id="RAK59201.1"/>
    </source>
</evidence>
<dbReference type="InterPro" id="IPR001126">
    <property type="entry name" value="UmuC"/>
</dbReference>
<reference evidence="6" key="1">
    <citation type="submission" date="2018-05" db="EMBL/GenBank/DDBJ databases">
        <authorList>
            <person name="Li X."/>
        </authorList>
    </citation>
    <scope>NUCLEOTIDE SEQUENCE [LARGE SCALE GENOMIC DNA]</scope>
    <source>
        <strain evidence="6">HKS-05</strain>
    </source>
</reference>
<evidence type="ECO:0000259" key="4">
    <source>
        <dbReference type="Pfam" id="PF20114"/>
    </source>
</evidence>
<proteinExistence type="predicted"/>
<evidence type="ECO:0000259" key="3">
    <source>
        <dbReference type="Pfam" id="PF00817"/>
    </source>
</evidence>
<dbReference type="AlphaFoldDB" id="A0A328AYD3"/>
<accession>A0A328AYD3</accession>
<dbReference type="InterPro" id="IPR045443">
    <property type="entry name" value="DUF6504"/>
</dbReference>
<dbReference type="Proteomes" id="UP000249842">
    <property type="component" value="Unassembled WGS sequence"/>
</dbReference>
<dbReference type="GO" id="GO:0006281">
    <property type="term" value="P:DNA repair"/>
    <property type="evidence" value="ECO:0007669"/>
    <property type="project" value="InterPro"/>
</dbReference>
<name>A0A328AYD3_9CAUL</name>
<dbReference type="RefSeq" id="WP_111456494.1">
    <property type="nucleotide sequence ID" value="NZ_QFYP01000001.1"/>
</dbReference>
<protein>
    <submittedName>
        <fullName evidence="5">DNA polymerase Y family protein</fullName>
    </submittedName>
</protein>
<feature type="domain" description="DUF6504" evidence="4">
    <location>
        <begin position="430"/>
        <end position="504"/>
    </location>
</feature>
<dbReference type="EMBL" id="QFYP01000001">
    <property type="protein sequence ID" value="RAK59201.1"/>
    <property type="molecule type" value="Genomic_DNA"/>
</dbReference>
<organism evidence="5 6">
    <name type="scientific">Phenylobacterium hankyongense</name>
    <dbReference type="NCBI Taxonomy" id="1813876"/>
    <lineage>
        <taxon>Bacteria</taxon>
        <taxon>Pseudomonadati</taxon>
        <taxon>Pseudomonadota</taxon>
        <taxon>Alphaproteobacteria</taxon>
        <taxon>Caulobacterales</taxon>
        <taxon>Caulobacteraceae</taxon>
        <taxon>Phenylobacterium</taxon>
    </lineage>
</organism>
<evidence type="ECO:0000256" key="1">
    <source>
        <dbReference type="ARBA" id="ARBA00022763"/>
    </source>
</evidence>
<feature type="compositionally biased region" description="Basic and acidic residues" evidence="2">
    <location>
        <begin position="405"/>
        <end position="414"/>
    </location>
</feature>
<evidence type="ECO:0000313" key="6">
    <source>
        <dbReference type="Proteomes" id="UP000249842"/>
    </source>
</evidence>
<dbReference type="OrthoDB" id="9788640at2"/>
<dbReference type="PANTHER" id="PTHR35369:SF2">
    <property type="entry name" value="BLR3025 PROTEIN"/>
    <property type="match status" value="1"/>
</dbReference>
<dbReference type="Pfam" id="PF00817">
    <property type="entry name" value="IMS"/>
    <property type="match status" value="1"/>
</dbReference>
<gene>
    <name evidence="5" type="ORF">DJ021_04990</name>
</gene>
<dbReference type="InterPro" id="IPR050356">
    <property type="entry name" value="SulA_CellDiv_inhibitor"/>
</dbReference>
<comment type="caution">
    <text evidence="5">The sequence shown here is derived from an EMBL/GenBank/DDBJ whole genome shotgun (WGS) entry which is preliminary data.</text>
</comment>
<feature type="region of interest" description="Disordered" evidence="2">
    <location>
        <begin position="386"/>
        <end position="414"/>
    </location>
</feature>
<keyword evidence="1" id="KW-0227">DNA damage</keyword>
<dbReference type="CDD" id="cd03468">
    <property type="entry name" value="PolY_like"/>
    <property type="match status" value="1"/>
</dbReference>
<feature type="domain" description="UmuC" evidence="3">
    <location>
        <begin position="29"/>
        <end position="151"/>
    </location>
</feature>